<dbReference type="SUPFAM" id="SSF55729">
    <property type="entry name" value="Acyl-CoA N-acyltransferases (Nat)"/>
    <property type="match status" value="1"/>
</dbReference>
<sequence>MKRKQSQMRKRSDGPLSRDDRQAHRRDGLPIAYDPLQMGWVPAEVLDDLRPSSSSWRARAQRLKTGEVSGPAAGFGLRRWRQEDARAFRALLDNPNIWTHLPDPYTPISDDAAATLIDLSNRSNHHEVRAVIHEGTIVGQVRLVFAADTDDTAEISYWLGEDHWGRGYGTAIVQLYTAQSFAAHPGITALIARVHQGNVASRRVLEKAGYTCEGLDPSDPDHYIYRISR</sequence>
<dbReference type="Pfam" id="PF13302">
    <property type="entry name" value="Acetyltransf_3"/>
    <property type="match status" value="1"/>
</dbReference>
<dbReference type="GO" id="GO:0016747">
    <property type="term" value="F:acyltransferase activity, transferring groups other than amino-acyl groups"/>
    <property type="evidence" value="ECO:0007669"/>
    <property type="project" value="InterPro"/>
</dbReference>
<dbReference type="PANTHER" id="PTHR43328:SF1">
    <property type="entry name" value="N-ACETYLTRANSFERASE DOMAIN-CONTAINING PROTEIN"/>
    <property type="match status" value="1"/>
</dbReference>
<dbReference type="PANTHER" id="PTHR43328">
    <property type="entry name" value="ACETYLTRANSFERASE-RELATED"/>
    <property type="match status" value="1"/>
</dbReference>
<evidence type="ECO:0000313" key="4">
    <source>
        <dbReference type="Proteomes" id="UP000198893"/>
    </source>
</evidence>
<accession>A0A1H8UQZ0</accession>
<keyword evidence="3" id="KW-0808">Transferase</keyword>
<proteinExistence type="predicted"/>
<evidence type="ECO:0000256" key="1">
    <source>
        <dbReference type="SAM" id="MobiDB-lite"/>
    </source>
</evidence>
<feature type="region of interest" description="Disordered" evidence="1">
    <location>
        <begin position="1"/>
        <end position="27"/>
    </location>
</feature>
<dbReference type="AlphaFoldDB" id="A0A1H8UQZ0"/>
<feature type="domain" description="N-acetyltransferase" evidence="2">
    <location>
        <begin position="75"/>
        <end position="229"/>
    </location>
</feature>
<gene>
    <name evidence="3" type="ORF">SAMN04490248_12154</name>
</gene>
<evidence type="ECO:0000313" key="3">
    <source>
        <dbReference type="EMBL" id="SEP05334.1"/>
    </source>
</evidence>
<protein>
    <submittedName>
        <fullName evidence="3">Protein N-acetyltransferase, RimJ/RimL family</fullName>
    </submittedName>
</protein>
<feature type="compositionally biased region" description="Basic and acidic residues" evidence="1">
    <location>
        <begin position="10"/>
        <end position="27"/>
    </location>
</feature>
<dbReference type="InterPro" id="IPR016181">
    <property type="entry name" value="Acyl_CoA_acyltransferase"/>
</dbReference>
<dbReference type="Proteomes" id="UP000198893">
    <property type="component" value="Unassembled WGS sequence"/>
</dbReference>
<evidence type="ECO:0000259" key="2">
    <source>
        <dbReference type="PROSITE" id="PS51186"/>
    </source>
</evidence>
<keyword evidence="4" id="KW-1185">Reference proteome</keyword>
<name>A0A1H8UQZ0_9RHOB</name>
<dbReference type="Gene3D" id="3.40.630.30">
    <property type="match status" value="1"/>
</dbReference>
<dbReference type="EMBL" id="FODS01000021">
    <property type="protein sequence ID" value="SEP05334.1"/>
    <property type="molecule type" value="Genomic_DNA"/>
</dbReference>
<reference evidence="3 4" key="1">
    <citation type="submission" date="2016-10" db="EMBL/GenBank/DDBJ databases">
        <authorList>
            <person name="de Groot N.N."/>
        </authorList>
    </citation>
    <scope>NUCLEOTIDE SEQUENCE [LARGE SCALE GENOMIC DNA]</scope>
    <source>
        <strain evidence="3 4">DSM 27842</strain>
    </source>
</reference>
<dbReference type="RefSeq" id="WP_175483271.1">
    <property type="nucleotide sequence ID" value="NZ_FODS01000021.1"/>
</dbReference>
<dbReference type="STRING" id="569882.SAMN04490248_12154"/>
<dbReference type="InterPro" id="IPR000182">
    <property type="entry name" value="GNAT_dom"/>
</dbReference>
<dbReference type="CDD" id="cd04301">
    <property type="entry name" value="NAT_SF"/>
    <property type="match status" value="1"/>
</dbReference>
<dbReference type="PROSITE" id="PS51186">
    <property type="entry name" value="GNAT"/>
    <property type="match status" value="1"/>
</dbReference>
<organism evidence="3 4">
    <name type="scientific">Salinihabitans flavidus</name>
    <dbReference type="NCBI Taxonomy" id="569882"/>
    <lineage>
        <taxon>Bacteria</taxon>
        <taxon>Pseudomonadati</taxon>
        <taxon>Pseudomonadota</taxon>
        <taxon>Alphaproteobacteria</taxon>
        <taxon>Rhodobacterales</taxon>
        <taxon>Roseobacteraceae</taxon>
        <taxon>Salinihabitans</taxon>
    </lineage>
</organism>